<evidence type="ECO:0000256" key="1">
    <source>
        <dbReference type="SAM" id="Phobius"/>
    </source>
</evidence>
<reference evidence="2" key="1">
    <citation type="journal article" date="2015" name="Nature">
        <title>Complex archaea that bridge the gap between prokaryotes and eukaryotes.</title>
        <authorList>
            <person name="Spang A."/>
            <person name="Saw J.H."/>
            <person name="Jorgensen S.L."/>
            <person name="Zaremba-Niedzwiedzka K."/>
            <person name="Martijn J."/>
            <person name="Lind A.E."/>
            <person name="van Eijk R."/>
            <person name="Schleper C."/>
            <person name="Guy L."/>
            <person name="Ettema T.J."/>
        </authorList>
    </citation>
    <scope>NUCLEOTIDE SEQUENCE</scope>
</reference>
<organism evidence="2">
    <name type="scientific">marine sediment metagenome</name>
    <dbReference type="NCBI Taxonomy" id="412755"/>
    <lineage>
        <taxon>unclassified sequences</taxon>
        <taxon>metagenomes</taxon>
        <taxon>ecological metagenomes</taxon>
    </lineage>
</organism>
<dbReference type="EMBL" id="LAZR01007547">
    <property type="protein sequence ID" value="KKM84562.1"/>
    <property type="molecule type" value="Genomic_DNA"/>
</dbReference>
<dbReference type="InterPro" id="IPR013783">
    <property type="entry name" value="Ig-like_fold"/>
</dbReference>
<dbReference type="Pfam" id="PF13385">
    <property type="entry name" value="Laminin_G_3"/>
    <property type="match status" value="1"/>
</dbReference>
<gene>
    <name evidence="2" type="ORF">LCGC14_1297900</name>
</gene>
<sequence>MIKTKRLFSTGLLLILTISSILTFLPSILPNSRIINEDNIPYNRISFPSLSNGIGEDPWWNASYQWRQAINITNLGNYNLTDNFISIEFDYSNLRDNYNMDPELFDVRIVENSTVRNYYIKKDFPTTDRVTIWFETNSNAGESEYDTFIYWGNSSINYRGINHVNFDPSGTSWWGFEEGLGNRGSITVDSLNYANATLWSSTSGYYPNYDSDSVVGSYSLNFDGTRDFVYINDELHYTAANEISALTVSCWFKTSFSSGGNWDNWAFIDFDRSEYFNFFITGDGRIGFSSSASGYSGQNDFYGSISGLNDGQWHFAAIVYDGVDKRIYVDDYPVDIWQDAMGGRAFGTGTSRWGFIGDGSEATAENGARNSFYYSGNLDEVRYFEYPVASDEINWLANYYPIETNLLLVTERAATVTITVKDVDGRRVPGAEVSLWKNSTDILTIQGTPYTQNTLFDGIVSFNNVPFASYNITVNYTLNSGKYENVVYNSSNTADGEVEFKGLFVDTIVYVDLWTIDFRVNDWDGIPLDYGFVQVNYSNDELENLALDSSGEATFRWLASLNSYNYSIYYDNLDYVIENPTLLNISTISRQDPKTTYYVNSTNIDGQGTPTYSVNMDTFLDGSAYASPGNITIIDASAELTKMNNLTQVRVWYLDATGHVFKELRSYTGLSTDDSFEYYPGEEEPYNVYGFRVEVEGANSSICNGVIDISLSYEYNQYIQVNMSKLEIIVLDNTETVLVEGIKVRLTLNGTNNVITELKTNENGSAKGLINKELTFWYKTNVIYNITLWIASVRYPFKINSSDQYFNPSPLAPTQQNYNYTLKATSTMILEIALNLQDYITKFQNGSLKANTLVKWGDKMSFSINYTTSNNGVPGPWTGDDGTGSTVICSIKSTIFGNPVLYQKPMNFLGNGNYSLEVNSSQFSAGNTGNSYIVVISGEKSTYKKAEQTTFVIAIGTLSTGITFHNYTTLSEFSTNEASEYYNDLINVSVKYFDLNSNIPLIAELFTFSWDYGSGSLNPDPFNPGYYTIEIDTSDATNTGKYRIEVTAIRENYTKIEDFGFDLNILSRPTSLNDSDGVIYVSENIFIFEKLNFTFEYKDGITTNLISNADEKSYLLQKLDDDGNPLAGSTEIGSLIEDGNNRYVLNINTEFRTVGEYSIVVTFNTLNYEHRIAIISLKINKRVFIVQLPGKFHNSTKIEINSGAALKFTLTLMDPYNNSVAVLGANVYLIIKNNNITFSDNNDGTYTVNIPKIKDAFFLPETFTAIFTVNKQYFSSESITITIVVKMHATFGFPTFYLLMIIGAIVAVTASLLIYRVVQLAKIPTFVKKARKMKKEIKSKKNISESLLYPSKEEYLTKQLESKWEILGLSLEKILGTDRDKKKKLSETTGEFKNLKGGEI</sequence>
<keyword evidence="1" id="KW-1133">Transmembrane helix</keyword>
<feature type="transmembrane region" description="Helical" evidence="1">
    <location>
        <begin position="1296"/>
        <end position="1318"/>
    </location>
</feature>
<keyword evidence="1" id="KW-0472">Membrane</keyword>
<dbReference type="Gene3D" id="2.60.120.200">
    <property type="match status" value="1"/>
</dbReference>
<dbReference type="InterPro" id="IPR013320">
    <property type="entry name" value="ConA-like_dom_sf"/>
</dbReference>
<comment type="caution">
    <text evidence="2">The sequence shown here is derived from an EMBL/GenBank/DDBJ whole genome shotgun (WGS) entry which is preliminary data.</text>
</comment>
<name>A0A0F9NTD0_9ZZZZ</name>
<evidence type="ECO:0008006" key="3">
    <source>
        <dbReference type="Google" id="ProtNLM"/>
    </source>
</evidence>
<dbReference type="SUPFAM" id="SSF49899">
    <property type="entry name" value="Concanavalin A-like lectins/glucanases"/>
    <property type="match status" value="1"/>
</dbReference>
<accession>A0A0F9NTD0</accession>
<protein>
    <recommendedName>
        <fullName evidence="3">LamG-like jellyroll fold domain-containing protein</fullName>
    </recommendedName>
</protein>
<keyword evidence="1" id="KW-0812">Transmembrane</keyword>
<dbReference type="Gene3D" id="2.60.40.10">
    <property type="entry name" value="Immunoglobulins"/>
    <property type="match status" value="1"/>
</dbReference>
<proteinExistence type="predicted"/>
<evidence type="ECO:0000313" key="2">
    <source>
        <dbReference type="EMBL" id="KKM84562.1"/>
    </source>
</evidence>